<reference evidence="1 2" key="2">
    <citation type="journal article" date="2013" name="Genome Announc.">
        <title>Draft Genome Sequences of Porphyromonas crevioricanis JCM 15906T and Porphyromonas cansulci JCM 13913T Isolated from a Canine Oral Cavity.</title>
        <authorList>
            <person name="Sakamoto M."/>
            <person name="Tanaka N."/>
            <person name="Shiwa Y."/>
            <person name="Yoshikawa H."/>
            <person name="Ohkuma M."/>
        </authorList>
    </citation>
    <scope>NUCLEOTIDE SEQUENCE [LARGE SCALE GENOMIC DNA]</scope>
    <source>
        <strain evidence="1 2">JCM 15906</strain>
    </source>
</reference>
<dbReference type="EMBL" id="BAOU01000015">
    <property type="protein sequence ID" value="GAD04917.1"/>
    <property type="molecule type" value="Genomic_DNA"/>
</dbReference>
<evidence type="ECO:0000313" key="2">
    <source>
        <dbReference type="Proteomes" id="UP000018031"/>
    </source>
</evidence>
<dbReference type="AlphaFoldDB" id="T1CMF1"/>
<accession>T1CMF1</accession>
<gene>
    <name evidence="1" type="ORF">PORCRE_614</name>
</gene>
<dbReference type="Proteomes" id="UP000018031">
    <property type="component" value="Unassembled WGS sequence"/>
</dbReference>
<sequence>MLNLSLKIIMKKRITLLSLLIVSVGMVSSLWAQEAKKNNVDINLRGGIGVMTMTHKLITPFVSNTSMTADAWIHSNLKIGVEVSFLSMTLQDQFPALTPKQHELNQLFVGPVISFCKRSELLHGWGANASLSLGYTYLSRGNSKGALSGAYQSFNKDQHAFGANLNAEIRRYIGHFYLGLGYTLGVRVFEMGATSNTNTLFNRIGIPQLALGVVL</sequence>
<name>T1CMF1_9PORP</name>
<protein>
    <recommendedName>
        <fullName evidence="3">Outer membrane protein beta-barrel domain-containing protein</fullName>
    </recommendedName>
</protein>
<comment type="caution">
    <text evidence="1">The sequence shown here is derived from an EMBL/GenBank/DDBJ whole genome shotgun (WGS) entry which is preliminary data.</text>
</comment>
<reference evidence="2" key="1">
    <citation type="journal article" date="2013" name="Genome">
        <title>Draft Genome Sequences of Porphyromonas crevioricanis JCM 15906T and Porphyromonas cansulci JCM 13913T Isolated from a Canine Oral Cavity.</title>
        <authorList>
            <person name="Sakamoto M."/>
            <person name="Tanaka N."/>
            <person name="Shiwa Y."/>
            <person name="Yoshikawa H."/>
            <person name="Ohkuma M."/>
        </authorList>
    </citation>
    <scope>NUCLEOTIDE SEQUENCE [LARGE SCALE GENOMIC DNA]</scope>
    <source>
        <strain evidence="2">JCM 15906</strain>
    </source>
</reference>
<evidence type="ECO:0008006" key="3">
    <source>
        <dbReference type="Google" id="ProtNLM"/>
    </source>
</evidence>
<proteinExistence type="predicted"/>
<organism evidence="1 2">
    <name type="scientific">Porphyromonas crevioricanis JCM 15906</name>
    <dbReference type="NCBI Taxonomy" id="1305617"/>
    <lineage>
        <taxon>Bacteria</taxon>
        <taxon>Pseudomonadati</taxon>
        <taxon>Bacteroidota</taxon>
        <taxon>Bacteroidia</taxon>
        <taxon>Bacteroidales</taxon>
        <taxon>Porphyromonadaceae</taxon>
        <taxon>Porphyromonas</taxon>
    </lineage>
</organism>
<evidence type="ECO:0000313" key="1">
    <source>
        <dbReference type="EMBL" id="GAD04917.1"/>
    </source>
</evidence>